<evidence type="ECO:0000256" key="2">
    <source>
        <dbReference type="SAM" id="SignalP"/>
    </source>
</evidence>
<keyword evidence="3" id="KW-0808">Transferase</keyword>
<dbReference type="AlphaFoldDB" id="A0A2H6KBE6"/>
<sequence>MANSILVTRRGLLGIMLILAFLKPSTAQINVKHPATLFNEHVRLYVNGQQVNFDELERRTSPSDEQIYVASSAYVATKTFFLRSAIARYKAPHPVKPYLEKIVGFLLHKLAEEGGDSFLTFESVQICREYVKSLKGVLDGFKSTPTFKCDVPHYYDSVLQFYDATVTIDKSTMDTLMLMCQHMYVQCSDKLQKLATKKADGQPGGNIVTAPPSFQGSNDARCSEEATVSGATSSVIAEELPLSSPQTITASPYVKGSLGAWKPGPSGSTDHHHTSDEISEPSDDDRHLSRHSSVSMETPEQQDDTLSYYSAHGEAGEENAADWDKYFDSFLERLRISPEDGEAENEANKPLSRWQRLLKCLRRLMCISRGSGNQ</sequence>
<accession>A0A2H6KBE6</accession>
<feature type="chain" id="PRO_5014185977" evidence="2">
    <location>
        <begin position="28"/>
        <end position="374"/>
    </location>
</feature>
<proteinExistence type="predicted"/>
<keyword evidence="4" id="KW-1185">Reference proteome</keyword>
<keyword evidence="2" id="KW-0732">Signal</keyword>
<feature type="region of interest" description="Disordered" evidence="1">
    <location>
        <begin position="259"/>
        <end position="304"/>
    </location>
</feature>
<name>A0A2H6KBE6_9APIC</name>
<dbReference type="VEuPathDB" id="PiroplasmaDB:BOVATA_017980"/>
<protein>
    <submittedName>
        <fullName evidence="3">Acetate kinase, putative</fullName>
    </submittedName>
</protein>
<gene>
    <name evidence="3" type="ORF">BOVATA_017980</name>
</gene>
<evidence type="ECO:0000313" key="4">
    <source>
        <dbReference type="Proteomes" id="UP000236319"/>
    </source>
</evidence>
<organism evidence="3 4">
    <name type="scientific">Babesia ovata</name>
    <dbReference type="NCBI Taxonomy" id="189622"/>
    <lineage>
        <taxon>Eukaryota</taxon>
        <taxon>Sar</taxon>
        <taxon>Alveolata</taxon>
        <taxon>Apicomplexa</taxon>
        <taxon>Aconoidasida</taxon>
        <taxon>Piroplasmida</taxon>
        <taxon>Babesiidae</taxon>
        <taxon>Babesia</taxon>
    </lineage>
</organism>
<dbReference type="GO" id="GO:0016301">
    <property type="term" value="F:kinase activity"/>
    <property type="evidence" value="ECO:0007669"/>
    <property type="project" value="UniProtKB-KW"/>
</dbReference>
<feature type="signal peptide" evidence="2">
    <location>
        <begin position="1"/>
        <end position="27"/>
    </location>
</feature>
<dbReference type="GeneID" id="39874075"/>
<dbReference type="RefSeq" id="XP_028866548.1">
    <property type="nucleotide sequence ID" value="XM_029010715.1"/>
</dbReference>
<dbReference type="Proteomes" id="UP000236319">
    <property type="component" value="Unassembled WGS sequence"/>
</dbReference>
<feature type="region of interest" description="Disordered" evidence="1">
    <location>
        <begin position="198"/>
        <end position="226"/>
    </location>
</feature>
<evidence type="ECO:0000256" key="1">
    <source>
        <dbReference type="SAM" id="MobiDB-lite"/>
    </source>
</evidence>
<comment type="caution">
    <text evidence="3">The sequence shown here is derived from an EMBL/GenBank/DDBJ whole genome shotgun (WGS) entry which is preliminary data.</text>
</comment>
<reference evidence="3 4" key="1">
    <citation type="journal article" date="2017" name="BMC Genomics">
        <title>Whole-genome assembly of Babesia ovata and comparative genomics between closely related pathogens.</title>
        <authorList>
            <person name="Yamagishi J."/>
            <person name="Asada M."/>
            <person name="Hakimi H."/>
            <person name="Tanaka T.Q."/>
            <person name="Sugimoto C."/>
            <person name="Kawazu S."/>
        </authorList>
    </citation>
    <scope>NUCLEOTIDE SEQUENCE [LARGE SCALE GENOMIC DNA]</scope>
    <source>
        <strain evidence="3 4">Miyake</strain>
    </source>
</reference>
<dbReference type="EMBL" id="BDSA01000002">
    <property type="protein sequence ID" value="GBE60305.1"/>
    <property type="molecule type" value="Genomic_DNA"/>
</dbReference>
<keyword evidence="3" id="KW-0418">Kinase</keyword>
<evidence type="ECO:0000313" key="3">
    <source>
        <dbReference type="EMBL" id="GBE60305.1"/>
    </source>
</evidence>